<dbReference type="InterPro" id="IPR008966">
    <property type="entry name" value="Adhesion_dom_sf"/>
</dbReference>
<dbReference type="PANTHER" id="PTHR33420">
    <property type="entry name" value="FIMBRIAL SUBUNIT ELFA-RELATED"/>
    <property type="match status" value="1"/>
</dbReference>
<dbReference type="InterPro" id="IPR000259">
    <property type="entry name" value="Adhesion_dom_fimbrial"/>
</dbReference>
<reference evidence="3 4" key="1">
    <citation type="submission" date="2019-09" db="EMBL/GenBank/DDBJ databases">
        <title>Draft genome sequence of various Type strains from the CCUG.</title>
        <authorList>
            <person name="Pineiro-Iglesias B."/>
            <person name="Tunovic T."/>
            <person name="Unosson C."/>
            <person name="Inganas E."/>
            <person name="Ohlen M."/>
            <person name="Cardew S."/>
            <person name="Jensie-Markopoulos S."/>
            <person name="Salva-Serra F."/>
            <person name="Jaen-Luchoro D."/>
            <person name="Karlsson R."/>
            <person name="Svensson-Stadler L."/>
            <person name="Chun J."/>
            <person name="Moore E."/>
        </authorList>
    </citation>
    <scope>NUCLEOTIDE SEQUENCE [LARGE SCALE GENOMIC DNA]</scope>
    <source>
        <strain evidence="3 4">CCUG 53682T</strain>
    </source>
</reference>
<sequence>MIFRPSALCALIFSAALSFSAGFIPAVNAADNLRVTGELYNDPCTLLPENKELLVDFSDVSLPDLYDGTEVSKSFSLVLSECDISDLNRFKIKFTGATSVELKEYLALDASSNAGGFAIGIKTESAALIPLNQFSNAINIAGNGENKIRFIAFLKVAPKALADKTIKYGAFNATAFLTIDYF</sequence>
<dbReference type="AlphaFoldDB" id="A0A5M9R5B6"/>
<dbReference type="SUPFAM" id="SSF49401">
    <property type="entry name" value="Bacterial adhesins"/>
    <property type="match status" value="1"/>
</dbReference>
<evidence type="ECO:0000256" key="1">
    <source>
        <dbReference type="SAM" id="SignalP"/>
    </source>
</evidence>
<dbReference type="InterPro" id="IPR050263">
    <property type="entry name" value="Bact_Fimbrial_Adh_Pro"/>
</dbReference>
<accession>A0A5M9R5B6</accession>
<feature type="domain" description="Fimbrial-type adhesion" evidence="2">
    <location>
        <begin position="35"/>
        <end position="181"/>
    </location>
</feature>
<dbReference type="EMBL" id="VXKB01000002">
    <property type="protein sequence ID" value="KAA8715372.1"/>
    <property type="molecule type" value="Genomic_DNA"/>
</dbReference>
<feature type="chain" id="PRO_5024392297" evidence="1">
    <location>
        <begin position="30"/>
        <end position="182"/>
    </location>
</feature>
<gene>
    <name evidence="3" type="ORF">F4V73_10340</name>
</gene>
<dbReference type="RefSeq" id="WP_082970700.1">
    <property type="nucleotide sequence ID" value="NZ_BAAAFS010000002.1"/>
</dbReference>
<dbReference type="GO" id="GO:0043709">
    <property type="term" value="P:cell adhesion involved in single-species biofilm formation"/>
    <property type="evidence" value="ECO:0007669"/>
    <property type="project" value="TreeGrafter"/>
</dbReference>
<evidence type="ECO:0000259" key="2">
    <source>
        <dbReference type="Pfam" id="PF00419"/>
    </source>
</evidence>
<comment type="caution">
    <text evidence="3">The sequence shown here is derived from an EMBL/GenBank/DDBJ whole genome shotgun (WGS) entry which is preliminary data.</text>
</comment>
<evidence type="ECO:0000313" key="3">
    <source>
        <dbReference type="EMBL" id="KAA8715372.1"/>
    </source>
</evidence>
<dbReference type="Proteomes" id="UP000322181">
    <property type="component" value="Unassembled WGS sequence"/>
</dbReference>
<feature type="signal peptide" evidence="1">
    <location>
        <begin position="1"/>
        <end position="29"/>
    </location>
</feature>
<dbReference type="InterPro" id="IPR036937">
    <property type="entry name" value="Adhesion_dom_fimbrial_sf"/>
</dbReference>
<dbReference type="PANTHER" id="PTHR33420:SF26">
    <property type="entry name" value="FIMBRIAL SUBUNIT"/>
    <property type="match status" value="1"/>
</dbReference>
<proteinExistence type="predicted"/>
<keyword evidence="1" id="KW-0732">Signal</keyword>
<organism evidence="3 4">
    <name type="scientific">Morganella psychrotolerans</name>
    <dbReference type="NCBI Taxonomy" id="368603"/>
    <lineage>
        <taxon>Bacteria</taxon>
        <taxon>Pseudomonadati</taxon>
        <taxon>Pseudomonadota</taxon>
        <taxon>Gammaproteobacteria</taxon>
        <taxon>Enterobacterales</taxon>
        <taxon>Morganellaceae</taxon>
        <taxon>Morganella</taxon>
    </lineage>
</organism>
<name>A0A5M9R5B6_9GAMM</name>
<protein>
    <submittedName>
        <fullName evidence="3">Type 1 fimbrial protein</fullName>
    </submittedName>
</protein>
<dbReference type="Gene3D" id="2.60.40.1090">
    <property type="entry name" value="Fimbrial-type adhesion domain"/>
    <property type="match status" value="1"/>
</dbReference>
<evidence type="ECO:0000313" key="4">
    <source>
        <dbReference type="Proteomes" id="UP000322181"/>
    </source>
</evidence>
<dbReference type="GO" id="GO:0009289">
    <property type="term" value="C:pilus"/>
    <property type="evidence" value="ECO:0007669"/>
    <property type="project" value="InterPro"/>
</dbReference>
<dbReference type="Pfam" id="PF00419">
    <property type="entry name" value="Fimbrial"/>
    <property type="match status" value="1"/>
</dbReference>
<dbReference type="OrthoDB" id="6455435at2"/>